<keyword evidence="7" id="KW-0732">Signal</keyword>
<evidence type="ECO:0000256" key="1">
    <source>
        <dbReference type="ARBA" id="ARBA00004123"/>
    </source>
</evidence>
<dbReference type="PANTHER" id="PTHR33057:SF82">
    <property type="entry name" value="TRANSCRIPTION REPRESSOR OFP5"/>
    <property type="match status" value="1"/>
</dbReference>
<dbReference type="InterPro" id="IPR006458">
    <property type="entry name" value="Ovate_C"/>
</dbReference>
<feature type="domain" description="OVATE" evidence="8">
    <location>
        <begin position="45"/>
        <end position="104"/>
    </location>
</feature>
<dbReference type="Pfam" id="PF04844">
    <property type="entry name" value="Ovate"/>
    <property type="match status" value="1"/>
</dbReference>
<evidence type="ECO:0000256" key="3">
    <source>
        <dbReference type="ARBA" id="ARBA00023015"/>
    </source>
</evidence>
<protein>
    <recommendedName>
        <fullName evidence="6">Transcription repressor</fullName>
    </recommendedName>
    <alternativeName>
        <fullName evidence="6">Ovate family protein</fullName>
    </alternativeName>
</protein>
<evidence type="ECO:0000256" key="7">
    <source>
        <dbReference type="SAM" id="SignalP"/>
    </source>
</evidence>
<dbReference type="GO" id="GO:0005634">
    <property type="term" value="C:nucleus"/>
    <property type="evidence" value="ECO:0007669"/>
    <property type="project" value="UniProtKB-SubCell"/>
</dbReference>
<dbReference type="GO" id="GO:0045892">
    <property type="term" value="P:negative regulation of DNA-templated transcription"/>
    <property type="evidence" value="ECO:0007669"/>
    <property type="project" value="UniProtKB-UniRule"/>
</dbReference>
<organism evidence="9 10">
    <name type="scientific">Brassica carinata</name>
    <name type="common">Ethiopian mustard</name>
    <name type="synonym">Abyssinian cabbage</name>
    <dbReference type="NCBI Taxonomy" id="52824"/>
    <lineage>
        <taxon>Eukaryota</taxon>
        <taxon>Viridiplantae</taxon>
        <taxon>Streptophyta</taxon>
        <taxon>Embryophyta</taxon>
        <taxon>Tracheophyta</taxon>
        <taxon>Spermatophyta</taxon>
        <taxon>Magnoliopsida</taxon>
        <taxon>eudicotyledons</taxon>
        <taxon>Gunneridae</taxon>
        <taxon>Pentapetalae</taxon>
        <taxon>rosids</taxon>
        <taxon>malvids</taxon>
        <taxon>Brassicales</taxon>
        <taxon>Brassicaceae</taxon>
        <taxon>Brassiceae</taxon>
        <taxon>Brassica</taxon>
    </lineage>
</organism>
<dbReference type="AlphaFoldDB" id="A0A8X7RXF4"/>
<dbReference type="PANTHER" id="PTHR33057">
    <property type="entry name" value="TRANSCRIPTION REPRESSOR OFP7-RELATED"/>
    <property type="match status" value="1"/>
</dbReference>
<gene>
    <name evidence="9" type="ORF">Bca52824_042512</name>
</gene>
<accession>A0A8X7RXF4</accession>
<evidence type="ECO:0000313" key="9">
    <source>
        <dbReference type="EMBL" id="KAG2295843.1"/>
    </source>
</evidence>
<feature type="signal peptide" evidence="7">
    <location>
        <begin position="1"/>
        <end position="21"/>
    </location>
</feature>
<keyword evidence="5 6" id="KW-0539">Nucleus</keyword>
<dbReference type="OrthoDB" id="1928390at2759"/>
<keyword evidence="3 6" id="KW-0805">Transcription regulation</keyword>
<dbReference type="EMBL" id="JAAMPC010000009">
    <property type="protein sequence ID" value="KAG2295843.1"/>
    <property type="molecule type" value="Genomic_DNA"/>
</dbReference>
<name>A0A8X7RXF4_BRACI</name>
<evidence type="ECO:0000256" key="5">
    <source>
        <dbReference type="ARBA" id="ARBA00023242"/>
    </source>
</evidence>
<feature type="chain" id="PRO_5036451717" description="Transcription repressor" evidence="7">
    <location>
        <begin position="22"/>
        <end position="141"/>
    </location>
</feature>
<evidence type="ECO:0000256" key="6">
    <source>
        <dbReference type="RuleBase" id="RU367028"/>
    </source>
</evidence>
<keyword evidence="2 6" id="KW-0678">Repressor</keyword>
<dbReference type="InterPro" id="IPR038933">
    <property type="entry name" value="Ovate"/>
</dbReference>
<keyword evidence="4 6" id="KW-0804">Transcription</keyword>
<comment type="subcellular location">
    <subcellularLocation>
        <location evidence="1 6">Nucleus</location>
    </subcellularLocation>
</comment>
<evidence type="ECO:0000313" key="10">
    <source>
        <dbReference type="Proteomes" id="UP000886595"/>
    </source>
</evidence>
<comment type="function">
    <text evidence="6">Transcriptional repressor that regulates multiple aspects of plant growth and development.</text>
</comment>
<sequence length="141" mass="16172">MLESFLLAGHVLIAPGVSVLAGALSAAEIASVINNRWRRTEVFAVANWSSAPQKYFRDAVVEMIIENGINHQEELKEVLICYLRFNTDEYHVDMNINMFQQMFKTWEKIMEERLKGKQNDTYSKLGSEETGVSVEKVKAKW</sequence>
<evidence type="ECO:0000259" key="8">
    <source>
        <dbReference type="PROSITE" id="PS51754"/>
    </source>
</evidence>
<keyword evidence="10" id="KW-1185">Reference proteome</keyword>
<comment type="caution">
    <text evidence="9">The sequence shown here is derived from an EMBL/GenBank/DDBJ whole genome shotgun (WGS) entry which is preliminary data.</text>
</comment>
<dbReference type="Proteomes" id="UP000886595">
    <property type="component" value="Unassembled WGS sequence"/>
</dbReference>
<dbReference type="PROSITE" id="PS51754">
    <property type="entry name" value="OVATE"/>
    <property type="match status" value="1"/>
</dbReference>
<evidence type="ECO:0000256" key="4">
    <source>
        <dbReference type="ARBA" id="ARBA00023163"/>
    </source>
</evidence>
<reference evidence="9 10" key="1">
    <citation type="submission" date="2020-02" db="EMBL/GenBank/DDBJ databases">
        <authorList>
            <person name="Ma Q."/>
            <person name="Huang Y."/>
            <person name="Song X."/>
            <person name="Pei D."/>
        </authorList>
    </citation>
    <scope>NUCLEOTIDE SEQUENCE [LARGE SCALE GENOMIC DNA]</scope>
    <source>
        <strain evidence="9">Sxm20200214</strain>
        <tissue evidence="9">Leaf</tissue>
    </source>
</reference>
<proteinExistence type="predicted"/>
<evidence type="ECO:0000256" key="2">
    <source>
        <dbReference type="ARBA" id="ARBA00022491"/>
    </source>
</evidence>